<keyword evidence="7" id="KW-1133">Transmembrane helix</keyword>
<dbReference type="InterPro" id="IPR040610">
    <property type="entry name" value="SNRNP25_ubiquitin"/>
</dbReference>
<dbReference type="InterPro" id="IPR002146">
    <property type="entry name" value="ATP_synth_b/b'su_bac/chlpt"/>
</dbReference>
<gene>
    <name evidence="14" type="ORF">CRG98_003906</name>
</gene>
<comment type="caution">
    <text evidence="14">The sequence shown here is derived from an EMBL/GenBank/DDBJ whole genome shotgun (WGS) entry which is preliminary data.</text>
</comment>
<comment type="similarity">
    <text evidence="2">Belongs to the ATPase B chain family.</text>
</comment>
<dbReference type="CDD" id="cd06503">
    <property type="entry name" value="ATP-synt_Fo_b"/>
    <property type="match status" value="1"/>
</dbReference>
<dbReference type="SUPFAM" id="SSF54236">
    <property type="entry name" value="Ubiquitin-like"/>
    <property type="match status" value="1"/>
</dbReference>
<dbReference type="GO" id="GO:0045259">
    <property type="term" value="C:proton-transporting ATP synthase complex"/>
    <property type="evidence" value="ECO:0007669"/>
    <property type="project" value="UniProtKB-KW"/>
</dbReference>
<keyword evidence="15" id="KW-1185">Reference proteome</keyword>
<dbReference type="STRING" id="22663.A0A2I0L6B0"/>
<dbReference type="Pfam" id="PF00430">
    <property type="entry name" value="ATP-synt_B"/>
    <property type="match status" value="1"/>
</dbReference>
<accession>A0A2I0L6B0</accession>
<dbReference type="GO" id="GO:0046961">
    <property type="term" value="F:proton-transporting ATPase activity, rotational mechanism"/>
    <property type="evidence" value="ECO:0007669"/>
    <property type="project" value="TreeGrafter"/>
</dbReference>
<dbReference type="PANTHER" id="PTHR33445">
    <property type="entry name" value="ATP SYNTHASE SUBUNIT B', CHLOROPLASTIC"/>
    <property type="match status" value="1"/>
</dbReference>
<dbReference type="HAMAP" id="MF_01399">
    <property type="entry name" value="ATP_synth_bprime"/>
    <property type="match status" value="1"/>
</dbReference>
<comment type="subcellular location">
    <subcellularLocation>
        <location evidence="1">Membrane</location>
        <topology evidence="1">Single-pass membrane protein</topology>
    </subcellularLocation>
</comment>
<evidence type="ECO:0000256" key="12">
    <source>
        <dbReference type="SAM" id="MobiDB-lite"/>
    </source>
</evidence>
<evidence type="ECO:0000256" key="11">
    <source>
        <dbReference type="SAM" id="Coils"/>
    </source>
</evidence>
<evidence type="ECO:0000259" key="13">
    <source>
        <dbReference type="Pfam" id="PF18036"/>
    </source>
</evidence>
<evidence type="ECO:0000256" key="8">
    <source>
        <dbReference type="ARBA" id="ARBA00023065"/>
    </source>
</evidence>
<keyword evidence="5" id="KW-0812">Transmembrane</keyword>
<dbReference type="InterPro" id="IPR034679">
    <property type="entry name" value="ATP_synth_b"/>
</dbReference>
<dbReference type="Proteomes" id="UP000233551">
    <property type="component" value="Unassembled WGS sequence"/>
</dbReference>
<evidence type="ECO:0000313" key="15">
    <source>
        <dbReference type="Proteomes" id="UP000233551"/>
    </source>
</evidence>
<evidence type="ECO:0000256" key="3">
    <source>
        <dbReference type="ARBA" id="ARBA00022448"/>
    </source>
</evidence>
<evidence type="ECO:0000256" key="2">
    <source>
        <dbReference type="ARBA" id="ARBA00005513"/>
    </source>
</evidence>
<evidence type="ECO:0000256" key="7">
    <source>
        <dbReference type="ARBA" id="ARBA00022989"/>
    </source>
</evidence>
<dbReference type="HAMAP" id="MF_01398">
    <property type="entry name" value="ATP_synth_b_bprime"/>
    <property type="match status" value="1"/>
</dbReference>
<keyword evidence="9" id="KW-0472">Membrane</keyword>
<feature type="region of interest" description="Disordered" evidence="12">
    <location>
        <begin position="110"/>
        <end position="129"/>
    </location>
</feature>
<dbReference type="EMBL" id="PGOL01000159">
    <property type="protein sequence ID" value="PKI75646.1"/>
    <property type="molecule type" value="Genomic_DNA"/>
</dbReference>
<dbReference type="AlphaFoldDB" id="A0A2I0L6B0"/>
<name>A0A2I0L6B0_PUNGR</name>
<evidence type="ECO:0000256" key="10">
    <source>
        <dbReference type="ARBA" id="ARBA00025198"/>
    </source>
</evidence>
<dbReference type="InterPro" id="IPR029071">
    <property type="entry name" value="Ubiquitin-like_domsf"/>
</dbReference>
<comment type="function">
    <text evidence="10">F(1)F(0) ATP synthase produces ATP from ADP in the presence of a proton or sodium gradient. F-type ATPases consist of two structural domains, F(1) containing the extramembraneous catalytic core and F(0) containing the membrane proton channel, linked together by a central stalk and a peripheral stalk. During catalysis, ATP synthesis in the catalytic domain of F(1) is coupled via a rotary mechanism of the central stalk subunits to proton translocation.</text>
</comment>
<evidence type="ECO:0000256" key="6">
    <source>
        <dbReference type="ARBA" id="ARBA00022781"/>
    </source>
</evidence>
<dbReference type="InterPro" id="IPR050059">
    <property type="entry name" value="ATP_synthase_B_chain"/>
</dbReference>
<dbReference type="PANTHER" id="PTHR33445:SF2">
    <property type="entry name" value="ATP SYNTHASE SUBUNIT B', CHLOROPLASTIC"/>
    <property type="match status" value="1"/>
</dbReference>
<keyword evidence="11" id="KW-0175">Coiled coil</keyword>
<evidence type="ECO:0000313" key="14">
    <source>
        <dbReference type="EMBL" id="PKI75646.1"/>
    </source>
</evidence>
<proteinExistence type="inferred from homology"/>
<evidence type="ECO:0000256" key="4">
    <source>
        <dbReference type="ARBA" id="ARBA00022547"/>
    </source>
</evidence>
<feature type="region of interest" description="Disordered" evidence="12">
    <location>
        <begin position="189"/>
        <end position="210"/>
    </location>
</feature>
<dbReference type="Pfam" id="PF18036">
    <property type="entry name" value="Ubiquitin_4"/>
    <property type="match status" value="1"/>
</dbReference>
<evidence type="ECO:0000256" key="5">
    <source>
        <dbReference type="ARBA" id="ARBA00022692"/>
    </source>
</evidence>
<feature type="domain" description="SNRNP25 ubiquitin-like" evidence="13">
    <location>
        <begin position="55"/>
        <end position="102"/>
    </location>
</feature>
<keyword evidence="3" id="KW-0813">Transport</keyword>
<evidence type="ECO:0000256" key="1">
    <source>
        <dbReference type="ARBA" id="ARBA00004167"/>
    </source>
</evidence>
<evidence type="ECO:0000256" key="9">
    <source>
        <dbReference type="ARBA" id="ARBA00023136"/>
    </source>
</evidence>
<dbReference type="Gene3D" id="3.10.20.90">
    <property type="entry name" value="Phosphatidylinositol 3-kinase Catalytic Subunit, Chain A, domain 1"/>
    <property type="match status" value="1"/>
</dbReference>
<reference evidence="14 15" key="1">
    <citation type="submission" date="2017-11" db="EMBL/GenBank/DDBJ databases">
        <title>De-novo sequencing of pomegranate (Punica granatum L.) genome.</title>
        <authorList>
            <person name="Akparov Z."/>
            <person name="Amiraslanov A."/>
            <person name="Hajiyeva S."/>
            <person name="Abbasov M."/>
            <person name="Kaur K."/>
            <person name="Hamwieh A."/>
            <person name="Solovyev V."/>
            <person name="Salamov A."/>
            <person name="Braich B."/>
            <person name="Kosarev P."/>
            <person name="Mahmoud A."/>
            <person name="Hajiyev E."/>
            <person name="Babayeva S."/>
            <person name="Izzatullayeva V."/>
            <person name="Mammadov A."/>
            <person name="Mammadov A."/>
            <person name="Sharifova S."/>
            <person name="Ojaghi J."/>
            <person name="Eynullazada K."/>
            <person name="Bayramov B."/>
            <person name="Abdulazimova A."/>
            <person name="Shahmuradov I."/>
        </authorList>
    </citation>
    <scope>NUCLEOTIDE SEQUENCE [LARGE SCALE GENOMIC DNA]</scope>
    <source>
        <strain evidence="15">cv. AG2017</strain>
        <tissue evidence="14">Leaf</tissue>
    </source>
</reference>
<keyword evidence="4" id="KW-0138">CF(0)</keyword>
<feature type="coiled-coil region" evidence="11">
    <location>
        <begin position="336"/>
        <end position="426"/>
    </location>
</feature>
<keyword evidence="8" id="KW-0406">Ion transport</keyword>
<organism evidence="14 15">
    <name type="scientific">Punica granatum</name>
    <name type="common">Pomegranate</name>
    <dbReference type="NCBI Taxonomy" id="22663"/>
    <lineage>
        <taxon>Eukaryota</taxon>
        <taxon>Viridiplantae</taxon>
        <taxon>Streptophyta</taxon>
        <taxon>Embryophyta</taxon>
        <taxon>Tracheophyta</taxon>
        <taxon>Spermatophyta</taxon>
        <taxon>Magnoliopsida</taxon>
        <taxon>eudicotyledons</taxon>
        <taxon>Gunneridae</taxon>
        <taxon>Pentapetalae</taxon>
        <taxon>rosids</taxon>
        <taxon>malvids</taxon>
        <taxon>Myrtales</taxon>
        <taxon>Lythraceae</taxon>
        <taxon>Punica</taxon>
    </lineage>
</organism>
<keyword evidence="6" id="KW-0375">Hydrogen ion transport</keyword>
<dbReference type="GO" id="GO:0015986">
    <property type="term" value="P:proton motive force-driven ATP synthesis"/>
    <property type="evidence" value="ECO:0007669"/>
    <property type="project" value="InterPro"/>
</dbReference>
<sequence length="435" mass="47464">MSRIESRVRIEDVGHGVLVRPHRKSSSLLSFSPQLMIEGLSRTSFSYHKLPPEPIKLSVLKLDGSSFDVRVMGTATVGELKEAVESAFSHMPKKGPGKISWSASRSSSDEGVEVNYNKADEDDDGDLEKGNIKDFKKHEDSIGHRELRPARLQRGWHFQYPQLSTLEAIAIISSSPSSSSSSSLLLLHCQSTTPSADREREREKKKLRASPSSAVAAAMANVIMASSKTQIPVSSSLPTPIPKPSPIPQLSLPKPKVLSIPSSSVALKSVSVIGAAAPLLLAPLPALAVEIEKAALFDFNLTLPIVMGEFLLLMFALDKVYFSPLGKFMDERDAAIKEKLSSVKDTSQEVKQLEEQAAAIMKAARAEISAALNKMKKETQAEVEEKLREGRKKVEAELQEALANLERQKEETVKALDSQIAALSQDIVKKVLPVE</sequence>
<protein>
    <recommendedName>
        <fullName evidence="13">SNRNP25 ubiquitin-like domain-containing protein</fullName>
    </recommendedName>
</protein>